<dbReference type="InterPro" id="IPR011990">
    <property type="entry name" value="TPR-like_helical_dom_sf"/>
</dbReference>
<dbReference type="GO" id="GO:0009279">
    <property type="term" value="C:cell outer membrane"/>
    <property type="evidence" value="ECO:0007669"/>
    <property type="project" value="UniProtKB-SubCell"/>
</dbReference>
<sequence>MFNTSLPLFNLPFTKYSMLLTCIMLSFQSHAQDNVPTSNTSTPRMATPSITTANQPKVMDKQASIEYLKNNPLEMEKTLSDLIFRQDAEGLKDLIPIYDQYPQRDESVVEWGNAVIAMKEGRVVDAIHLFRKVNAVLPNIRLLRFQLAYALYQDKQFKAAKNELEKLRSSLTDPKEIESINQYIRAVDSNERWVFDFNFSFLNDDNLTNASAVGTTLTNGNVPLVNTQPHEEGKGIGYGIGANKKWLINDRYYVPLHSNIYGKYYWDNHKFNEVNANVGLGIGYQNATTELELYPSLTQEWYGGGVSREENKGELEKYYQNKALNLSYNHWVTPKLMYQNFSQLAQLRYEDAYDVNDMNSKLFSNSLVYLPKQTRSLTSSIDYVKGDNDKGYEGDSYDRVGIRLGWGEAWNHGISTRLSMGYAQRDYDAPQDFIGIQRKNKEYDLGLSVWKRDLTLFKLTPRLSWNYHKVKSNSAFEEYSKNNLNLELTQTF</sequence>
<evidence type="ECO:0000259" key="9">
    <source>
        <dbReference type="Pfam" id="PF04575"/>
    </source>
</evidence>
<comment type="similarity">
    <text evidence="7">Belongs to the Slam family.</text>
</comment>
<reference evidence="11" key="1">
    <citation type="submission" date="2016-06" db="EMBL/GenBank/DDBJ databases">
        <title>Draft genome of Moraxella osloensis CCUG 67237.</title>
        <authorList>
            <person name="Salva-Serra F."/>
            <person name="Engstrom-Jakobsson H."/>
            <person name="Thorell K."/>
            <person name="Gonzales-Siles L."/>
            <person name="Karlsson R."/>
            <person name="Boulund F."/>
            <person name="Engstrand L."/>
            <person name="Kristiansson E."/>
            <person name="Moore E."/>
        </authorList>
    </citation>
    <scope>NUCLEOTIDE SEQUENCE [LARGE SCALE GENOMIC DNA]</scope>
    <source>
        <strain evidence="11">CCUG 67237</strain>
    </source>
</reference>
<evidence type="ECO:0000256" key="2">
    <source>
        <dbReference type="ARBA" id="ARBA00022452"/>
    </source>
</evidence>
<protein>
    <recommendedName>
        <fullName evidence="12">DUF560 domain-containing protein</fullName>
    </recommendedName>
</protein>
<feature type="signal peptide" evidence="8">
    <location>
        <begin position="1"/>
        <end position="31"/>
    </location>
</feature>
<evidence type="ECO:0000259" key="10">
    <source>
        <dbReference type="Pfam" id="PF24575"/>
    </source>
</evidence>
<accession>A0AA91FMS0</accession>
<organism evidence="11">
    <name type="scientific">Faucicola osloensis</name>
    <name type="common">Moraxella osloensis</name>
    <dbReference type="NCBI Taxonomy" id="34062"/>
    <lineage>
        <taxon>Bacteria</taxon>
        <taxon>Pseudomonadati</taxon>
        <taxon>Pseudomonadota</taxon>
        <taxon>Gammaproteobacteria</taxon>
        <taxon>Moraxellales</taxon>
        <taxon>Moraxellaceae</taxon>
        <taxon>Faucicola</taxon>
    </lineage>
</organism>
<keyword evidence="4 8" id="KW-0732">Signal</keyword>
<evidence type="ECO:0000313" key="11">
    <source>
        <dbReference type="EMBL" id="OBX60903.1"/>
    </source>
</evidence>
<dbReference type="Pfam" id="PF24575">
    <property type="entry name" value="TPR_Slam"/>
    <property type="match status" value="1"/>
</dbReference>
<feature type="chain" id="PRO_5041702835" description="DUF560 domain-containing protein" evidence="8">
    <location>
        <begin position="32"/>
        <end position="492"/>
    </location>
</feature>
<dbReference type="InterPro" id="IPR007655">
    <property type="entry name" value="Slam_C"/>
</dbReference>
<evidence type="ECO:0000256" key="6">
    <source>
        <dbReference type="ARBA" id="ARBA00023237"/>
    </source>
</evidence>
<evidence type="ECO:0000256" key="7">
    <source>
        <dbReference type="ARBA" id="ARBA00023609"/>
    </source>
</evidence>
<keyword evidence="5" id="KW-0472">Membrane</keyword>
<keyword evidence="6" id="KW-0998">Cell outer membrane</keyword>
<keyword evidence="2" id="KW-1134">Transmembrane beta strand</keyword>
<proteinExistence type="inferred from homology"/>
<comment type="caution">
    <text evidence="11">The sequence shown here is derived from an EMBL/GenBank/DDBJ whole genome shotgun (WGS) entry which is preliminary data.</text>
</comment>
<evidence type="ECO:0000256" key="4">
    <source>
        <dbReference type="ARBA" id="ARBA00022729"/>
    </source>
</evidence>
<gene>
    <name evidence="11" type="ORF">A9299_05755</name>
</gene>
<evidence type="ECO:0000256" key="3">
    <source>
        <dbReference type="ARBA" id="ARBA00022692"/>
    </source>
</evidence>
<dbReference type="InterPro" id="IPR057556">
    <property type="entry name" value="TPR_Slam"/>
</dbReference>
<dbReference type="Pfam" id="PF04575">
    <property type="entry name" value="SlipAM"/>
    <property type="match status" value="1"/>
</dbReference>
<evidence type="ECO:0000256" key="8">
    <source>
        <dbReference type="SAM" id="SignalP"/>
    </source>
</evidence>
<evidence type="ECO:0000256" key="5">
    <source>
        <dbReference type="ARBA" id="ARBA00023136"/>
    </source>
</evidence>
<evidence type="ECO:0008006" key="12">
    <source>
        <dbReference type="Google" id="ProtNLM"/>
    </source>
</evidence>
<keyword evidence="3" id="KW-0812">Transmembrane</keyword>
<evidence type="ECO:0000256" key="1">
    <source>
        <dbReference type="ARBA" id="ARBA00004571"/>
    </source>
</evidence>
<feature type="domain" description="Surface lipoprotein assembly modifier N-terminal TPR repeats region" evidence="10">
    <location>
        <begin position="64"/>
        <end position="163"/>
    </location>
</feature>
<dbReference type="EMBL" id="LZMT01000056">
    <property type="protein sequence ID" value="OBX60903.1"/>
    <property type="molecule type" value="Genomic_DNA"/>
</dbReference>
<dbReference type="SUPFAM" id="SSF48452">
    <property type="entry name" value="TPR-like"/>
    <property type="match status" value="1"/>
</dbReference>
<name>A0AA91FMS0_FAUOS</name>
<comment type="subcellular location">
    <subcellularLocation>
        <location evidence="1">Cell outer membrane</location>
        <topology evidence="1">Multi-pass membrane protein</topology>
    </subcellularLocation>
</comment>
<feature type="domain" description="Surface lipoprotein assembly modifier C-terminal" evidence="9">
    <location>
        <begin position="193"/>
        <end position="492"/>
    </location>
</feature>
<dbReference type="Gene3D" id="1.25.40.10">
    <property type="entry name" value="Tetratricopeptide repeat domain"/>
    <property type="match status" value="1"/>
</dbReference>
<dbReference type="AlphaFoldDB" id="A0AA91FMS0"/>